<proteinExistence type="predicted"/>
<reference evidence="1 2" key="1">
    <citation type="submission" date="2018-08" db="EMBL/GenBank/DDBJ databases">
        <title>The multiple taxonomic identification of Sphingomonas gilva.</title>
        <authorList>
            <person name="Zhu D."/>
            <person name="Zheng S."/>
        </authorList>
    </citation>
    <scope>NUCLEOTIDE SEQUENCE [LARGE SCALE GENOMIC DNA]</scope>
    <source>
        <strain evidence="1 2">ZDH117</strain>
    </source>
</reference>
<gene>
    <name evidence="1" type="ORF">D1610_06105</name>
</gene>
<accession>A0A396RQ75</accession>
<dbReference type="Proteomes" id="UP000266693">
    <property type="component" value="Unassembled WGS sequence"/>
</dbReference>
<comment type="caution">
    <text evidence="1">The sequence shown here is derived from an EMBL/GenBank/DDBJ whole genome shotgun (WGS) entry which is preliminary data.</text>
</comment>
<dbReference type="AlphaFoldDB" id="A0A396RQ75"/>
<protein>
    <submittedName>
        <fullName evidence="1">Transcription factor</fullName>
    </submittedName>
</protein>
<evidence type="ECO:0000313" key="2">
    <source>
        <dbReference type="Proteomes" id="UP000266693"/>
    </source>
</evidence>
<dbReference type="OrthoDB" id="495439at2"/>
<dbReference type="RefSeq" id="WP_118863257.1">
    <property type="nucleotide sequence ID" value="NZ_QWLV01000002.1"/>
</dbReference>
<keyword evidence="2" id="KW-1185">Reference proteome</keyword>
<dbReference type="Pfam" id="PF07704">
    <property type="entry name" value="PSK_trans_fac"/>
    <property type="match status" value="1"/>
</dbReference>
<organism evidence="1 2">
    <name type="scientific">Sphingomonas gilva</name>
    <dbReference type="NCBI Taxonomy" id="2305907"/>
    <lineage>
        <taxon>Bacteria</taxon>
        <taxon>Pseudomonadati</taxon>
        <taxon>Pseudomonadota</taxon>
        <taxon>Alphaproteobacteria</taxon>
        <taxon>Sphingomonadales</taxon>
        <taxon>Sphingomonadaceae</taxon>
        <taxon>Sphingomonas</taxon>
    </lineage>
</organism>
<sequence>MGVQLNIKDEDTVNLARRLAHKHGKSVTATVRAALEKLADDDAKAKRASVEEILAIGRRASRHWKPEYADMELSTQHGDLLYDEDGGFK</sequence>
<dbReference type="EMBL" id="QWLV01000002">
    <property type="protein sequence ID" value="RHW18066.1"/>
    <property type="molecule type" value="Genomic_DNA"/>
</dbReference>
<name>A0A396RQ75_9SPHN</name>
<evidence type="ECO:0000313" key="1">
    <source>
        <dbReference type="EMBL" id="RHW18066.1"/>
    </source>
</evidence>
<dbReference type="InterPro" id="IPR011660">
    <property type="entry name" value="VapB-like"/>
</dbReference>